<dbReference type="PROSITE" id="PS00018">
    <property type="entry name" value="EF_HAND_1"/>
    <property type="match status" value="2"/>
</dbReference>
<dbReference type="GO" id="GO:0004065">
    <property type="term" value="F:arylsulfatase activity"/>
    <property type="evidence" value="ECO:0007669"/>
    <property type="project" value="UniProtKB-EC"/>
</dbReference>
<keyword evidence="4" id="KW-0732">Signal</keyword>
<dbReference type="InterPro" id="IPR011992">
    <property type="entry name" value="EF-hand-dom_pair"/>
</dbReference>
<dbReference type="CDD" id="cd16144">
    <property type="entry name" value="ARS_like"/>
    <property type="match status" value="1"/>
</dbReference>
<dbReference type="Pfam" id="PF13499">
    <property type="entry name" value="EF-hand_7"/>
    <property type="match status" value="1"/>
</dbReference>
<dbReference type="InterPro" id="IPR017850">
    <property type="entry name" value="Alkaline_phosphatase_core_sf"/>
</dbReference>
<evidence type="ECO:0000256" key="3">
    <source>
        <dbReference type="ARBA" id="ARBA00022723"/>
    </source>
</evidence>
<dbReference type="Pfam" id="PF00884">
    <property type="entry name" value="Sulfatase"/>
    <property type="match status" value="1"/>
</dbReference>
<evidence type="ECO:0000313" key="9">
    <source>
        <dbReference type="EMBL" id="TWU39612.1"/>
    </source>
</evidence>
<dbReference type="EC" id="3.1.6.1" evidence="9"/>
<evidence type="ECO:0000256" key="5">
    <source>
        <dbReference type="ARBA" id="ARBA00022801"/>
    </source>
</evidence>
<keyword evidence="6" id="KW-0106">Calcium</keyword>
<dbReference type="Gene3D" id="1.10.238.10">
    <property type="entry name" value="EF-hand"/>
    <property type="match status" value="2"/>
</dbReference>
<dbReference type="PANTHER" id="PTHR42693:SF42">
    <property type="entry name" value="ARYLSULFATASE G"/>
    <property type="match status" value="1"/>
</dbReference>
<dbReference type="InterPro" id="IPR024607">
    <property type="entry name" value="Sulfatase_CS"/>
</dbReference>
<evidence type="ECO:0000256" key="2">
    <source>
        <dbReference type="ARBA" id="ARBA00008779"/>
    </source>
</evidence>
<feature type="region of interest" description="Disordered" evidence="7">
    <location>
        <begin position="625"/>
        <end position="648"/>
    </location>
</feature>
<feature type="compositionally biased region" description="Basic and acidic residues" evidence="7">
    <location>
        <begin position="634"/>
        <end position="646"/>
    </location>
</feature>
<dbReference type="Proteomes" id="UP000319143">
    <property type="component" value="Unassembled WGS sequence"/>
</dbReference>
<gene>
    <name evidence="9" type="primary">atsA_26</name>
    <name evidence="9" type="ORF">Poly41_24670</name>
</gene>
<comment type="cofactor">
    <cofactor evidence="1">
        <name>Ca(2+)</name>
        <dbReference type="ChEBI" id="CHEBI:29108"/>
    </cofactor>
</comment>
<dbReference type="OrthoDB" id="9783154at2"/>
<evidence type="ECO:0000256" key="7">
    <source>
        <dbReference type="SAM" id="MobiDB-lite"/>
    </source>
</evidence>
<accession>A0A5C6DSK0</accession>
<dbReference type="PANTHER" id="PTHR42693">
    <property type="entry name" value="ARYLSULFATASE FAMILY MEMBER"/>
    <property type="match status" value="1"/>
</dbReference>
<dbReference type="EMBL" id="SJPV01000003">
    <property type="protein sequence ID" value="TWU39612.1"/>
    <property type="molecule type" value="Genomic_DNA"/>
</dbReference>
<dbReference type="Gene3D" id="3.40.720.10">
    <property type="entry name" value="Alkaline Phosphatase, subunit A"/>
    <property type="match status" value="1"/>
</dbReference>
<evidence type="ECO:0000259" key="8">
    <source>
        <dbReference type="PROSITE" id="PS50222"/>
    </source>
</evidence>
<dbReference type="InterPro" id="IPR000917">
    <property type="entry name" value="Sulfatase_N"/>
</dbReference>
<dbReference type="SUPFAM" id="SSF53649">
    <property type="entry name" value="Alkaline phosphatase-like"/>
    <property type="match status" value="1"/>
</dbReference>
<protein>
    <submittedName>
        <fullName evidence="9">Arylsulfatase</fullName>
        <ecNumber evidence="9">3.1.6.1</ecNumber>
    </submittedName>
</protein>
<proteinExistence type="inferred from homology"/>
<evidence type="ECO:0000256" key="4">
    <source>
        <dbReference type="ARBA" id="ARBA00022729"/>
    </source>
</evidence>
<evidence type="ECO:0000256" key="1">
    <source>
        <dbReference type="ARBA" id="ARBA00001913"/>
    </source>
</evidence>
<comment type="caution">
    <text evidence="9">The sequence shown here is derived from an EMBL/GenBank/DDBJ whole genome shotgun (WGS) entry which is preliminary data.</text>
</comment>
<keyword evidence="3" id="KW-0479">Metal-binding</keyword>
<reference evidence="9 10" key="1">
    <citation type="submission" date="2019-02" db="EMBL/GenBank/DDBJ databases">
        <title>Deep-cultivation of Planctomycetes and their phenomic and genomic characterization uncovers novel biology.</title>
        <authorList>
            <person name="Wiegand S."/>
            <person name="Jogler M."/>
            <person name="Boedeker C."/>
            <person name="Pinto D."/>
            <person name="Vollmers J."/>
            <person name="Rivas-Marin E."/>
            <person name="Kohn T."/>
            <person name="Peeters S.H."/>
            <person name="Heuer A."/>
            <person name="Rast P."/>
            <person name="Oberbeckmann S."/>
            <person name="Bunk B."/>
            <person name="Jeske O."/>
            <person name="Meyerdierks A."/>
            <person name="Storesund J.E."/>
            <person name="Kallscheuer N."/>
            <person name="Luecker S."/>
            <person name="Lage O.M."/>
            <person name="Pohl T."/>
            <person name="Merkel B.J."/>
            <person name="Hornburger P."/>
            <person name="Mueller R.-W."/>
            <person name="Bruemmer F."/>
            <person name="Labrenz M."/>
            <person name="Spormann A.M."/>
            <person name="Op Den Camp H."/>
            <person name="Overmann J."/>
            <person name="Amann R."/>
            <person name="Jetten M.S.M."/>
            <person name="Mascher T."/>
            <person name="Medema M.H."/>
            <person name="Devos D.P."/>
            <person name="Kaster A.-K."/>
            <person name="Ovreas L."/>
            <person name="Rohde M."/>
            <person name="Galperin M.Y."/>
            <person name="Jogler C."/>
        </authorList>
    </citation>
    <scope>NUCLEOTIDE SEQUENCE [LARGE SCALE GENOMIC DNA]</scope>
    <source>
        <strain evidence="9 10">Poly41</strain>
    </source>
</reference>
<keyword evidence="5 9" id="KW-0378">Hydrolase</keyword>
<sequence>MSKIPLVIFIATIVSSTSIIVTCSADDRPRKPNIVLLLTDDLGWQDVKCYDIDEPSPMETPNIDALAKKGVMFWQGYSPTPVCASSRCAIMSGIHAARAQKTSVRGGTPPVPLNQASRVIAPWQRFGLPPDELTLPKLLQQNGYVTGHSGKWHMSKGGERADANRVPFGFDYTRCDRGSRHAMSDRLSGFATDAADDPYRLDAKGYPYHQTNEDALTFLKQNKDKPFFLYYATWLVHAPIHTRSEAHLQKYVNLLGTDPTNTPKKETPGQLNPFYAAMVQELDYYVGQVFDYLDQTEDPRWPGHNLSENTYLIFSSDNGGMEGSPAERFTDNRPLLRGKISAMEGGTRVPLIITGPGIPAGVQTDVMANGLDFYPTILSMVGVEKPSHKRFDGCDLTPLLLSDPTDPSRVTEADGSVRDTMVWHFPVGVALESTIRSGDYKLVRNYDHVNNPETPELELYRLYETVDGVSKRADIEESKNLAESMPEKTQQLAQKLTDILDGMNTTYPYYNPDCSGPLPHQQNVPTVLSLTRSGKTAELTYKENGAKVVRADLIYTTHGGDRDEEWLRTLASVSSQGTVTATLPEGTTHYFINLIDENNFLVSYPKVAGDKPSYAADAMESGAIGTSVQSTETNEPRSAAESEKFSQVDTNADGKISIEEYLAPFYTGFERKDRNSDGVLTPDEHAHASFEGADKDKNGHLTREEYLAIHRRHFANFDKNGDGYITPDERVSAKRR</sequence>
<comment type="similarity">
    <text evidence="2">Belongs to the sulfatase family.</text>
</comment>
<dbReference type="PROSITE" id="PS00149">
    <property type="entry name" value="SULFATASE_2"/>
    <property type="match status" value="1"/>
</dbReference>
<keyword evidence="10" id="KW-1185">Reference proteome</keyword>
<dbReference type="GO" id="GO:0005509">
    <property type="term" value="F:calcium ion binding"/>
    <property type="evidence" value="ECO:0007669"/>
    <property type="project" value="InterPro"/>
</dbReference>
<dbReference type="InterPro" id="IPR050738">
    <property type="entry name" value="Sulfatase"/>
</dbReference>
<evidence type="ECO:0000313" key="10">
    <source>
        <dbReference type="Proteomes" id="UP000319143"/>
    </source>
</evidence>
<dbReference type="InterPro" id="IPR018247">
    <property type="entry name" value="EF_Hand_1_Ca_BS"/>
</dbReference>
<evidence type="ECO:0000256" key="6">
    <source>
        <dbReference type="ARBA" id="ARBA00022837"/>
    </source>
</evidence>
<name>A0A5C6DSK0_9BACT</name>
<dbReference type="PROSITE" id="PS50222">
    <property type="entry name" value="EF_HAND_2"/>
    <property type="match status" value="1"/>
</dbReference>
<dbReference type="Pfam" id="PF13202">
    <property type="entry name" value="EF-hand_5"/>
    <property type="match status" value="1"/>
</dbReference>
<organism evidence="9 10">
    <name type="scientific">Novipirellula artificiosorum</name>
    <dbReference type="NCBI Taxonomy" id="2528016"/>
    <lineage>
        <taxon>Bacteria</taxon>
        <taxon>Pseudomonadati</taxon>
        <taxon>Planctomycetota</taxon>
        <taxon>Planctomycetia</taxon>
        <taxon>Pirellulales</taxon>
        <taxon>Pirellulaceae</taxon>
        <taxon>Novipirellula</taxon>
    </lineage>
</organism>
<dbReference type="InterPro" id="IPR002048">
    <property type="entry name" value="EF_hand_dom"/>
</dbReference>
<dbReference type="SUPFAM" id="SSF47473">
    <property type="entry name" value="EF-hand"/>
    <property type="match status" value="1"/>
</dbReference>
<feature type="domain" description="EF-hand" evidence="8">
    <location>
        <begin position="681"/>
        <end position="716"/>
    </location>
</feature>
<dbReference type="RefSeq" id="WP_146526327.1">
    <property type="nucleotide sequence ID" value="NZ_SJPV01000003.1"/>
</dbReference>
<dbReference type="AlphaFoldDB" id="A0A5C6DSK0"/>